<dbReference type="SUPFAM" id="SSF49503">
    <property type="entry name" value="Cupredoxins"/>
    <property type="match status" value="1"/>
</dbReference>
<dbReference type="GO" id="GO:0009055">
    <property type="term" value="F:electron transfer activity"/>
    <property type="evidence" value="ECO:0007669"/>
    <property type="project" value="InterPro"/>
</dbReference>
<keyword evidence="3" id="KW-1133">Transmembrane helix</keyword>
<dbReference type="InterPro" id="IPR039391">
    <property type="entry name" value="Phytocyanin-like"/>
</dbReference>
<gene>
    <name evidence="6" type="ORF">CEY00_Acc09971</name>
</gene>
<feature type="transmembrane region" description="Helical" evidence="3">
    <location>
        <begin position="133"/>
        <end position="154"/>
    </location>
</feature>
<dbReference type="InterPro" id="IPR008972">
    <property type="entry name" value="Cupredoxin"/>
</dbReference>
<dbReference type="AlphaFoldDB" id="A0A2R6R4M0"/>
<dbReference type="InParanoid" id="A0A2R6R4M0"/>
<proteinExistence type="predicted"/>
<comment type="caution">
    <text evidence="6">The sequence shown here is derived from an EMBL/GenBank/DDBJ whole genome shotgun (WGS) entry which is preliminary data.</text>
</comment>
<dbReference type="FunFam" id="2.60.40.420:FF:000034">
    <property type="entry name" value="Cupredoxin superfamily protein"/>
    <property type="match status" value="1"/>
</dbReference>
<reference evidence="7" key="2">
    <citation type="journal article" date="2018" name="BMC Genomics">
        <title>A manually annotated Actinidia chinensis var. chinensis (kiwifruit) genome highlights the challenges associated with draft genomes and gene prediction in plants.</title>
        <authorList>
            <person name="Pilkington S.M."/>
            <person name="Crowhurst R."/>
            <person name="Hilario E."/>
            <person name="Nardozza S."/>
            <person name="Fraser L."/>
            <person name="Peng Y."/>
            <person name="Gunaseelan K."/>
            <person name="Simpson R."/>
            <person name="Tahir J."/>
            <person name="Deroles S.C."/>
            <person name="Templeton K."/>
            <person name="Luo Z."/>
            <person name="Davy M."/>
            <person name="Cheng C."/>
            <person name="McNeilage M."/>
            <person name="Scaglione D."/>
            <person name="Liu Y."/>
            <person name="Zhang Q."/>
            <person name="Datson P."/>
            <person name="De Silva N."/>
            <person name="Gardiner S.E."/>
            <person name="Bassett H."/>
            <person name="Chagne D."/>
            <person name="McCallum J."/>
            <person name="Dzierzon H."/>
            <person name="Deng C."/>
            <person name="Wang Y.Y."/>
            <person name="Barron L."/>
            <person name="Manako K."/>
            <person name="Bowen J."/>
            <person name="Foster T.M."/>
            <person name="Erridge Z.A."/>
            <person name="Tiffin H."/>
            <person name="Waite C.N."/>
            <person name="Davies K.M."/>
            <person name="Grierson E.P."/>
            <person name="Laing W.A."/>
            <person name="Kirk R."/>
            <person name="Chen X."/>
            <person name="Wood M."/>
            <person name="Montefiori M."/>
            <person name="Brummell D.A."/>
            <person name="Schwinn K.E."/>
            <person name="Catanach A."/>
            <person name="Fullerton C."/>
            <person name="Li D."/>
            <person name="Meiyalaghan S."/>
            <person name="Nieuwenhuizen N."/>
            <person name="Read N."/>
            <person name="Prakash R."/>
            <person name="Hunter D."/>
            <person name="Zhang H."/>
            <person name="McKenzie M."/>
            <person name="Knabel M."/>
            <person name="Harris A."/>
            <person name="Allan A.C."/>
            <person name="Gleave A."/>
            <person name="Chen A."/>
            <person name="Janssen B.J."/>
            <person name="Plunkett B."/>
            <person name="Ampomah-Dwamena C."/>
            <person name="Voogd C."/>
            <person name="Leif D."/>
            <person name="Lafferty D."/>
            <person name="Souleyre E.J.F."/>
            <person name="Varkonyi-Gasic E."/>
            <person name="Gambi F."/>
            <person name="Hanley J."/>
            <person name="Yao J.L."/>
            <person name="Cheung J."/>
            <person name="David K.M."/>
            <person name="Warren B."/>
            <person name="Marsh K."/>
            <person name="Snowden K.C."/>
            <person name="Lin-Wang K."/>
            <person name="Brian L."/>
            <person name="Martinez-Sanchez M."/>
            <person name="Wang M."/>
            <person name="Ileperuma N."/>
            <person name="Macnee N."/>
            <person name="Campin R."/>
            <person name="McAtee P."/>
            <person name="Drummond R.S.M."/>
            <person name="Espley R.V."/>
            <person name="Ireland H.S."/>
            <person name="Wu R."/>
            <person name="Atkinson R.G."/>
            <person name="Karunairetnam S."/>
            <person name="Bulley S."/>
            <person name="Chunkath S."/>
            <person name="Hanley Z."/>
            <person name="Storey R."/>
            <person name="Thrimawithana A.H."/>
            <person name="Thomson S."/>
            <person name="David C."/>
            <person name="Testolin R."/>
            <person name="Huang H."/>
            <person name="Hellens R.P."/>
            <person name="Schaffer R.J."/>
        </authorList>
    </citation>
    <scope>NUCLEOTIDE SEQUENCE [LARGE SCALE GENOMIC DNA]</scope>
    <source>
        <strain evidence="7">cv. Red5</strain>
    </source>
</reference>
<dbReference type="PANTHER" id="PTHR33021:SF522">
    <property type="entry name" value="PHYTOCYANIN DOMAIN-CONTAINING PROTEIN"/>
    <property type="match status" value="1"/>
</dbReference>
<dbReference type="PANTHER" id="PTHR33021">
    <property type="entry name" value="BLUE COPPER PROTEIN"/>
    <property type="match status" value="1"/>
</dbReference>
<dbReference type="Pfam" id="PF02298">
    <property type="entry name" value="Cu_bind_like"/>
    <property type="match status" value="1"/>
</dbReference>
<organism evidence="6 7">
    <name type="scientific">Actinidia chinensis var. chinensis</name>
    <name type="common">Chinese soft-hair kiwi</name>
    <dbReference type="NCBI Taxonomy" id="1590841"/>
    <lineage>
        <taxon>Eukaryota</taxon>
        <taxon>Viridiplantae</taxon>
        <taxon>Streptophyta</taxon>
        <taxon>Embryophyta</taxon>
        <taxon>Tracheophyta</taxon>
        <taxon>Spermatophyta</taxon>
        <taxon>Magnoliopsida</taxon>
        <taxon>eudicotyledons</taxon>
        <taxon>Gunneridae</taxon>
        <taxon>Pentapetalae</taxon>
        <taxon>asterids</taxon>
        <taxon>Ericales</taxon>
        <taxon>Actinidiaceae</taxon>
        <taxon>Actinidia</taxon>
    </lineage>
</organism>
<evidence type="ECO:0000256" key="1">
    <source>
        <dbReference type="ARBA" id="ARBA00023157"/>
    </source>
</evidence>
<evidence type="ECO:0000313" key="6">
    <source>
        <dbReference type="EMBL" id="PSS20932.1"/>
    </source>
</evidence>
<dbReference type="PROSITE" id="PS51485">
    <property type="entry name" value="PHYTOCYANIN"/>
    <property type="match status" value="1"/>
</dbReference>
<evidence type="ECO:0000259" key="5">
    <source>
        <dbReference type="PROSITE" id="PS51485"/>
    </source>
</evidence>
<keyword evidence="1" id="KW-1015">Disulfide bond</keyword>
<evidence type="ECO:0000313" key="7">
    <source>
        <dbReference type="Proteomes" id="UP000241394"/>
    </source>
</evidence>
<dbReference type="InterPro" id="IPR003245">
    <property type="entry name" value="Phytocyanin_dom"/>
</dbReference>
<dbReference type="GO" id="GO:0005886">
    <property type="term" value="C:plasma membrane"/>
    <property type="evidence" value="ECO:0007669"/>
    <property type="project" value="TreeGrafter"/>
</dbReference>
<reference evidence="6 7" key="1">
    <citation type="submission" date="2017-07" db="EMBL/GenBank/DDBJ databases">
        <title>An improved, manually edited Actinidia chinensis var. chinensis (kiwifruit) genome highlights the challenges associated with draft genomes and gene prediction in plants.</title>
        <authorList>
            <person name="Pilkington S."/>
            <person name="Crowhurst R."/>
            <person name="Hilario E."/>
            <person name="Nardozza S."/>
            <person name="Fraser L."/>
            <person name="Peng Y."/>
            <person name="Gunaseelan K."/>
            <person name="Simpson R."/>
            <person name="Tahir J."/>
            <person name="Deroles S."/>
            <person name="Templeton K."/>
            <person name="Luo Z."/>
            <person name="Davy M."/>
            <person name="Cheng C."/>
            <person name="Mcneilage M."/>
            <person name="Scaglione D."/>
            <person name="Liu Y."/>
            <person name="Zhang Q."/>
            <person name="Datson P."/>
            <person name="De Silva N."/>
            <person name="Gardiner S."/>
            <person name="Bassett H."/>
            <person name="Chagne D."/>
            <person name="Mccallum J."/>
            <person name="Dzierzon H."/>
            <person name="Deng C."/>
            <person name="Wang Y.-Y."/>
            <person name="Barron N."/>
            <person name="Manako K."/>
            <person name="Bowen J."/>
            <person name="Foster T."/>
            <person name="Erridge Z."/>
            <person name="Tiffin H."/>
            <person name="Waite C."/>
            <person name="Davies K."/>
            <person name="Grierson E."/>
            <person name="Laing W."/>
            <person name="Kirk R."/>
            <person name="Chen X."/>
            <person name="Wood M."/>
            <person name="Montefiori M."/>
            <person name="Brummell D."/>
            <person name="Schwinn K."/>
            <person name="Catanach A."/>
            <person name="Fullerton C."/>
            <person name="Li D."/>
            <person name="Meiyalaghan S."/>
            <person name="Nieuwenhuizen N."/>
            <person name="Read N."/>
            <person name="Prakash R."/>
            <person name="Hunter D."/>
            <person name="Zhang H."/>
            <person name="Mckenzie M."/>
            <person name="Knabel M."/>
            <person name="Harris A."/>
            <person name="Allan A."/>
            <person name="Chen A."/>
            <person name="Janssen B."/>
            <person name="Plunkett B."/>
            <person name="Dwamena C."/>
            <person name="Voogd C."/>
            <person name="Leif D."/>
            <person name="Lafferty D."/>
            <person name="Souleyre E."/>
            <person name="Varkonyi-Gasic E."/>
            <person name="Gambi F."/>
            <person name="Hanley J."/>
            <person name="Yao J.-L."/>
            <person name="Cheung J."/>
            <person name="David K."/>
            <person name="Warren B."/>
            <person name="Marsh K."/>
            <person name="Snowden K."/>
            <person name="Lin-Wang K."/>
            <person name="Brian L."/>
            <person name="Martinez-Sanchez M."/>
            <person name="Wang M."/>
            <person name="Ileperuma N."/>
            <person name="Macnee N."/>
            <person name="Campin R."/>
            <person name="Mcatee P."/>
            <person name="Drummond R."/>
            <person name="Espley R."/>
            <person name="Ireland H."/>
            <person name="Wu R."/>
            <person name="Atkinson R."/>
            <person name="Karunairetnam S."/>
            <person name="Bulley S."/>
            <person name="Chunkath S."/>
            <person name="Hanley Z."/>
            <person name="Storey R."/>
            <person name="Thrimawithana A."/>
            <person name="Thomson S."/>
            <person name="David C."/>
            <person name="Testolin R."/>
        </authorList>
    </citation>
    <scope>NUCLEOTIDE SEQUENCE [LARGE SCALE GENOMIC DNA]</scope>
    <source>
        <strain evidence="7">cv. Red5</strain>
        <tissue evidence="6">Young leaf</tissue>
    </source>
</reference>
<evidence type="ECO:0000256" key="3">
    <source>
        <dbReference type="SAM" id="Phobius"/>
    </source>
</evidence>
<feature type="signal peptide" evidence="4">
    <location>
        <begin position="1"/>
        <end position="25"/>
    </location>
</feature>
<dbReference type="Gramene" id="PSS20932">
    <property type="protein sequence ID" value="PSS20932"/>
    <property type="gene ID" value="CEY00_Acc09971"/>
</dbReference>
<keyword evidence="4" id="KW-0732">Signal</keyword>
<keyword evidence="7" id="KW-1185">Reference proteome</keyword>
<feature type="chain" id="PRO_5015353370" evidence="4">
    <location>
        <begin position="26"/>
        <end position="157"/>
    </location>
</feature>
<protein>
    <submittedName>
        <fullName evidence="6">Blue copper protein</fullName>
    </submittedName>
</protein>
<dbReference type="EMBL" id="NKQK01000009">
    <property type="protein sequence ID" value="PSS20932.1"/>
    <property type="molecule type" value="Genomic_DNA"/>
</dbReference>
<dbReference type="OMA" id="TRYFICT"/>
<keyword evidence="3" id="KW-0472">Membrane</keyword>
<dbReference type="STRING" id="1590841.A0A2R6R4M0"/>
<evidence type="ECO:0000256" key="2">
    <source>
        <dbReference type="ARBA" id="ARBA00023180"/>
    </source>
</evidence>
<evidence type="ECO:0000256" key="4">
    <source>
        <dbReference type="SAM" id="SignalP"/>
    </source>
</evidence>
<accession>A0A2R6R4M0</accession>
<keyword evidence="2" id="KW-0325">Glycoprotein</keyword>
<dbReference type="OrthoDB" id="2015260at2759"/>
<keyword evidence="3" id="KW-0812">Transmembrane</keyword>
<sequence>MAGGFGIIRCLVVVMAAVLVSGATAETHMVGDDLEWKVPPGGPIAYSVWADKQDFQIGDTLIFNWSGNHDVVKVSKSIFDNCNTTNVVGTVQSTSPANFTLDANGTHYFICTVSNHCYFGQKVAVTIGDDSSAATPLAATAFSVVLFALAFSLFTSM</sequence>
<name>A0A2R6R4M0_ACTCC</name>
<feature type="domain" description="Phytocyanin" evidence="5">
    <location>
        <begin position="26"/>
        <end position="129"/>
    </location>
</feature>
<dbReference type="Proteomes" id="UP000241394">
    <property type="component" value="Chromosome LG9"/>
</dbReference>
<dbReference type="Gene3D" id="2.60.40.420">
    <property type="entry name" value="Cupredoxins - blue copper proteins"/>
    <property type="match status" value="1"/>
</dbReference>